<reference evidence="13" key="3">
    <citation type="journal article" date="2019" name="G3 (Bethesda)">
        <title>Hybrid Assembly of the Genome of the Entomopathogenic Nematode Steinernema carpocapsae Identifies the X-Chromosome.</title>
        <authorList>
            <person name="Serra L."/>
            <person name="Macchietto M."/>
            <person name="Macias-Munoz A."/>
            <person name="McGill C.J."/>
            <person name="Rodriguez I.M."/>
            <person name="Rodriguez B."/>
            <person name="Murad R."/>
            <person name="Mortazavi A."/>
        </authorList>
    </citation>
    <scope>NUCLEOTIDE SEQUENCE</scope>
    <source>
        <strain evidence="13">ALL</strain>
    </source>
</reference>
<dbReference type="GO" id="GO:0006420">
    <property type="term" value="P:arginyl-tRNA aminoacylation"/>
    <property type="evidence" value="ECO:0007669"/>
    <property type="project" value="InterPro"/>
</dbReference>
<organism evidence="13">
    <name type="scientific">Steinernema carpocapsae</name>
    <name type="common">Entomopathogenic nematode</name>
    <dbReference type="NCBI Taxonomy" id="34508"/>
    <lineage>
        <taxon>Eukaryota</taxon>
        <taxon>Metazoa</taxon>
        <taxon>Ecdysozoa</taxon>
        <taxon>Nematoda</taxon>
        <taxon>Chromadorea</taxon>
        <taxon>Rhabditida</taxon>
        <taxon>Tylenchina</taxon>
        <taxon>Panagrolaimomorpha</taxon>
        <taxon>Strongyloidoidea</taxon>
        <taxon>Steinernematidae</taxon>
        <taxon>Steinernema</taxon>
    </lineage>
</organism>
<evidence type="ECO:0000256" key="7">
    <source>
        <dbReference type="ARBA" id="ARBA00023146"/>
    </source>
</evidence>
<reference evidence="13" key="2">
    <citation type="journal article" date="2015" name="Genome Biol.">
        <title>Comparative genomics of Steinernema reveals deeply conserved gene regulatory networks.</title>
        <authorList>
            <person name="Dillman A.R."/>
            <person name="Macchietto M."/>
            <person name="Porter C.F."/>
            <person name="Rogers A."/>
            <person name="Williams B."/>
            <person name="Antoshechkin I."/>
            <person name="Lee M.M."/>
            <person name="Goodwin Z."/>
            <person name="Lu X."/>
            <person name="Lewis E.E."/>
            <person name="Goodrich-Blair H."/>
            <person name="Stock S.P."/>
            <person name="Adams B.J."/>
            <person name="Sternberg P.W."/>
            <person name="Mortazavi A."/>
        </authorList>
    </citation>
    <scope>NUCLEOTIDE SEQUENCE [LARGE SCALE GENOMIC DNA]</scope>
    <source>
        <strain evidence="13">ALL</strain>
    </source>
</reference>
<evidence type="ECO:0000256" key="2">
    <source>
        <dbReference type="ARBA" id="ARBA00012837"/>
    </source>
</evidence>
<evidence type="ECO:0000256" key="8">
    <source>
        <dbReference type="ARBA" id="ARBA00039495"/>
    </source>
</evidence>
<keyword evidence="5 11" id="KW-0067">ATP-binding</keyword>
<comment type="caution">
    <text evidence="13">The sequence shown here is derived from an EMBL/GenBank/DDBJ whole genome shotgun (WGS) entry which is preliminary data.</text>
</comment>
<proteinExistence type="inferred from homology"/>
<dbReference type="Pfam" id="PF00750">
    <property type="entry name" value="tRNA-synt_1d"/>
    <property type="match status" value="1"/>
</dbReference>
<name>A0A4U5P6V8_STECR</name>
<evidence type="ECO:0000256" key="5">
    <source>
        <dbReference type="ARBA" id="ARBA00022840"/>
    </source>
</evidence>
<keyword evidence="4 11" id="KW-0547">Nucleotide-binding</keyword>
<dbReference type="EMBL" id="AZBU02000002">
    <property type="protein sequence ID" value="TKR92079.1"/>
    <property type="molecule type" value="Genomic_DNA"/>
</dbReference>
<dbReference type="AlphaFoldDB" id="A0A4U5P6V8"/>
<comment type="similarity">
    <text evidence="1 11">Belongs to the class-I aminoacyl-tRNA synthetase family.</text>
</comment>
<evidence type="ECO:0000256" key="6">
    <source>
        <dbReference type="ARBA" id="ARBA00022917"/>
    </source>
</evidence>
<comment type="function">
    <text evidence="10">Catalyzes the attachment of arginine to tRNA(Arg) in a two-step reaction: arginine is first activated by ATP to form Arg-AMP and then transferred to the acceptor end of tRNA(Arg).</text>
</comment>
<dbReference type="Gene3D" id="1.10.730.10">
    <property type="entry name" value="Isoleucyl-tRNA Synthetase, Domain 1"/>
    <property type="match status" value="1"/>
</dbReference>
<accession>A0A4U5P6V8</accession>
<evidence type="ECO:0000313" key="13">
    <source>
        <dbReference type="EMBL" id="TKR92079.1"/>
    </source>
</evidence>
<reference evidence="13" key="1">
    <citation type="submission" date="2013-11" db="EMBL/GenBank/DDBJ databases">
        <authorList>
            <person name="Sternberg P."/>
            <person name="Dillman A."/>
            <person name="Macchietto M."/>
        </authorList>
    </citation>
    <scope>NUCLEOTIDE SEQUENCE</scope>
    <source>
        <strain evidence="13">ALL</strain>
    </source>
</reference>
<evidence type="ECO:0000259" key="12">
    <source>
        <dbReference type="SMART" id="SM00836"/>
    </source>
</evidence>
<dbReference type="Gene3D" id="3.40.50.620">
    <property type="entry name" value="HUPs"/>
    <property type="match status" value="1"/>
</dbReference>
<dbReference type="InterPro" id="IPR035684">
    <property type="entry name" value="ArgRS_core"/>
</dbReference>
<dbReference type="InterPro" id="IPR001278">
    <property type="entry name" value="Arg-tRNA-ligase"/>
</dbReference>
<dbReference type="SUPFAM" id="SSF52374">
    <property type="entry name" value="Nucleotidylyl transferase"/>
    <property type="match status" value="1"/>
</dbReference>
<protein>
    <recommendedName>
        <fullName evidence="8">Probable arginine--tRNA ligase, mitochondrial</fullName>
        <ecNumber evidence="2">6.1.1.19</ecNumber>
    </recommendedName>
</protein>
<dbReference type="Pfam" id="PF05746">
    <property type="entry name" value="DALR_1"/>
    <property type="match status" value="1"/>
</dbReference>
<gene>
    <name evidence="13" type="ORF">L596_006795</name>
</gene>
<dbReference type="GO" id="GO:0005739">
    <property type="term" value="C:mitochondrion"/>
    <property type="evidence" value="ECO:0007669"/>
    <property type="project" value="TreeGrafter"/>
</dbReference>
<evidence type="ECO:0000256" key="9">
    <source>
        <dbReference type="ARBA" id="ARBA00049339"/>
    </source>
</evidence>
<evidence type="ECO:0000256" key="1">
    <source>
        <dbReference type="ARBA" id="ARBA00005594"/>
    </source>
</evidence>
<keyword evidence="3 11" id="KW-0436">Ligase</keyword>
<dbReference type="GO" id="GO:0005524">
    <property type="term" value="F:ATP binding"/>
    <property type="evidence" value="ECO:0007669"/>
    <property type="project" value="UniProtKB-KW"/>
</dbReference>
<dbReference type="PANTHER" id="PTHR11956">
    <property type="entry name" value="ARGINYL-TRNA SYNTHETASE"/>
    <property type="match status" value="1"/>
</dbReference>
<dbReference type="InterPro" id="IPR014729">
    <property type="entry name" value="Rossmann-like_a/b/a_fold"/>
</dbReference>
<dbReference type="SUPFAM" id="SSF47323">
    <property type="entry name" value="Anticodon-binding domain of a subclass of class I aminoacyl-tRNA synthetases"/>
    <property type="match status" value="1"/>
</dbReference>
<dbReference type="InterPro" id="IPR009080">
    <property type="entry name" value="tRNAsynth_Ia_anticodon-bd"/>
</dbReference>
<keyword evidence="7 11" id="KW-0030">Aminoacyl-tRNA synthetase</keyword>
<dbReference type="OrthoDB" id="68056at2759"/>
<dbReference type="EC" id="6.1.1.19" evidence="2"/>
<dbReference type="FunFam" id="1.10.730.10:FF:000006">
    <property type="entry name" value="Arginyl-tRNA synthetase 2, mitochondrial"/>
    <property type="match status" value="1"/>
</dbReference>
<keyword evidence="6 11" id="KW-0648">Protein biosynthesis</keyword>
<evidence type="ECO:0000256" key="11">
    <source>
        <dbReference type="RuleBase" id="RU363038"/>
    </source>
</evidence>
<dbReference type="InterPro" id="IPR008909">
    <property type="entry name" value="DALR_anticod-bd"/>
</dbReference>
<dbReference type="GO" id="GO:0004814">
    <property type="term" value="F:arginine-tRNA ligase activity"/>
    <property type="evidence" value="ECO:0007669"/>
    <property type="project" value="UniProtKB-EC"/>
</dbReference>
<sequence>MIDSALSLPSQKFYEVHYWRSGFLRVSLLFLATFAFKSQPSLCVLSRDELPVPPTKISQHRPGIDRRAPQIKTPEDLHRLLLAEHRKTVPHRQHAFDPYRNVHSTTPQVRSIDHEIVSINHLGDWGTQFAFLASGWPMVRPIASQWESMPDSERIRHLTDCYVQANQRAKENPQYRAEVRELFAKMEQDLTQNRQSKELELWQEIREISLRYLNGFYKRFNVSIDNFIGESEYVKETNKCVDQLKAQGIVYRNGEGLLVMDEGIEGKYAILRKSDGSTVYLSREIACILHRDHLFKADAYWYVVDRSQQRHFEQLRQILDRIGRSDLAEKIHHIAYGRVIGLSTRKGRTEAVEEIVNKGRKLALDYVSRSPTVRVTDPKEYMAVAENLATSTVIVSDLKRAKKSEYRFSFDNAFAENQNNAVLLQERHSRLCSIEEHNAHLRSSLDELTVDPELETNPETVRLVDQLRGFEDALVSAFEKNEAAQLTVYLMRLANIAGSAASALQIRDQTGDVAKQRLLLLSATRRVIAEGMALLGLDPLKKM</sequence>
<dbReference type="PANTHER" id="PTHR11956:SF11">
    <property type="entry name" value="ARGININE--TRNA LIGASE, MITOCHONDRIAL-RELATED"/>
    <property type="match status" value="1"/>
</dbReference>
<dbReference type="SMART" id="SM00836">
    <property type="entry name" value="DALR_1"/>
    <property type="match status" value="1"/>
</dbReference>
<dbReference type="PRINTS" id="PR01038">
    <property type="entry name" value="TRNASYNTHARG"/>
</dbReference>
<dbReference type="GO" id="GO:0032543">
    <property type="term" value="P:mitochondrial translation"/>
    <property type="evidence" value="ECO:0007669"/>
    <property type="project" value="TreeGrafter"/>
</dbReference>
<evidence type="ECO:0000256" key="10">
    <source>
        <dbReference type="ARBA" id="ARBA00049595"/>
    </source>
</evidence>
<evidence type="ECO:0000256" key="3">
    <source>
        <dbReference type="ARBA" id="ARBA00022598"/>
    </source>
</evidence>
<dbReference type="STRING" id="34508.A0A4U5P6V8"/>
<evidence type="ECO:0000256" key="4">
    <source>
        <dbReference type="ARBA" id="ARBA00022741"/>
    </source>
</evidence>
<comment type="catalytic activity">
    <reaction evidence="9">
        <text>tRNA(Arg) + L-arginine + ATP = L-arginyl-tRNA(Arg) + AMP + diphosphate</text>
        <dbReference type="Rhea" id="RHEA:20301"/>
        <dbReference type="Rhea" id="RHEA-COMP:9658"/>
        <dbReference type="Rhea" id="RHEA-COMP:9673"/>
        <dbReference type="ChEBI" id="CHEBI:30616"/>
        <dbReference type="ChEBI" id="CHEBI:32682"/>
        <dbReference type="ChEBI" id="CHEBI:33019"/>
        <dbReference type="ChEBI" id="CHEBI:78442"/>
        <dbReference type="ChEBI" id="CHEBI:78513"/>
        <dbReference type="ChEBI" id="CHEBI:456215"/>
        <dbReference type="EC" id="6.1.1.19"/>
    </reaction>
</comment>
<feature type="domain" description="DALR anticodon binding" evidence="12">
    <location>
        <begin position="424"/>
        <end position="543"/>
    </location>
</feature>